<evidence type="ECO:0000256" key="2">
    <source>
        <dbReference type="ARBA" id="ARBA00022448"/>
    </source>
</evidence>
<feature type="transmembrane region" description="Helical" evidence="6">
    <location>
        <begin position="12"/>
        <end position="29"/>
    </location>
</feature>
<dbReference type="Proteomes" id="UP000236621">
    <property type="component" value="Unassembled WGS sequence"/>
</dbReference>
<accession>A0A2K3QN38</accession>
<dbReference type="OrthoDB" id="2962993at2759"/>
<evidence type="ECO:0000256" key="4">
    <source>
        <dbReference type="ARBA" id="ARBA00022989"/>
    </source>
</evidence>
<comment type="caution">
    <text evidence="7">The sequence shown here is derived from an EMBL/GenBank/DDBJ whole genome shotgun (WGS) entry which is preliminary data.</text>
</comment>
<dbReference type="GO" id="GO:0022857">
    <property type="term" value="F:transmembrane transporter activity"/>
    <property type="evidence" value="ECO:0007669"/>
    <property type="project" value="TreeGrafter"/>
</dbReference>
<sequence length="182" mass="19679">MGYSAIEAQYLSIPVYTFGGLCFLAIAYVSDRLCVRGPFVFLANVPGILGYVLMLAPGTGDGVKFFGTFLCAVAVYSGPGLNLTWLNVNVAPHYRRATATGVQLSIGNSAGIVAGQIYRAKPFVLGNSFSVAALGVSQLVIVLKWFYLRHCNDQKAKIASGQMADKRKVQTGDREVDFKYHL</sequence>
<evidence type="ECO:0000256" key="6">
    <source>
        <dbReference type="SAM" id="Phobius"/>
    </source>
</evidence>
<dbReference type="SUPFAM" id="SSF103473">
    <property type="entry name" value="MFS general substrate transporter"/>
    <property type="match status" value="1"/>
</dbReference>
<organism evidence="7 8">
    <name type="scientific">Tolypocladium capitatum</name>
    <dbReference type="NCBI Taxonomy" id="45235"/>
    <lineage>
        <taxon>Eukaryota</taxon>
        <taxon>Fungi</taxon>
        <taxon>Dikarya</taxon>
        <taxon>Ascomycota</taxon>
        <taxon>Pezizomycotina</taxon>
        <taxon>Sordariomycetes</taxon>
        <taxon>Hypocreomycetidae</taxon>
        <taxon>Hypocreales</taxon>
        <taxon>Ophiocordycipitaceae</taxon>
        <taxon>Tolypocladium</taxon>
    </lineage>
</organism>
<evidence type="ECO:0000313" key="7">
    <source>
        <dbReference type="EMBL" id="PNY28956.1"/>
    </source>
</evidence>
<dbReference type="PANTHER" id="PTHR43791:SF24">
    <property type="entry name" value="NICOTINIC ACID PLASMA MEMBRANE TRANSPORTER"/>
    <property type="match status" value="1"/>
</dbReference>
<protein>
    <submittedName>
        <fullName evidence="7">Transporter</fullName>
    </submittedName>
</protein>
<dbReference type="AlphaFoldDB" id="A0A2K3QN38"/>
<evidence type="ECO:0000256" key="5">
    <source>
        <dbReference type="ARBA" id="ARBA00023136"/>
    </source>
</evidence>
<comment type="subcellular location">
    <subcellularLocation>
        <location evidence="1">Membrane</location>
        <topology evidence="1">Multi-pass membrane protein</topology>
    </subcellularLocation>
</comment>
<keyword evidence="8" id="KW-1185">Reference proteome</keyword>
<proteinExistence type="predicted"/>
<keyword evidence="3 6" id="KW-0812">Transmembrane</keyword>
<name>A0A2K3QN38_9HYPO</name>
<dbReference type="InterPro" id="IPR036259">
    <property type="entry name" value="MFS_trans_sf"/>
</dbReference>
<keyword evidence="2" id="KW-0813">Transport</keyword>
<dbReference type="PANTHER" id="PTHR43791">
    <property type="entry name" value="PERMEASE-RELATED"/>
    <property type="match status" value="1"/>
</dbReference>
<feature type="transmembrane region" description="Helical" evidence="6">
    <location>
        <begin position="65"/>
        <end position="85"/>
    </location>
</feature>
<gene>
    <name evidence="7" type="ORF">TCAP_01127</name>
</gene>
<evidence type="ECO:0000313" key="8">
    <source>
        <dbReference type="Proteomes" id="UP000236621"/>
    </source>
</evidence>
<keyword evidence="5 6" id="KW-0472">Membrane</keyword>
<evidence type="ECO:0000256" key="3">
    <source>
        <dbReference type="ARBA" id="ARBA00022692"/>
    </source>
</evidence>
<dbReference type="STRING" id="45235.A0A2K3QN38"/>
<keyword evidence="4 6" id="KW-1133">Transmembrane helix</keyword>
<feature type="transmembrane region" description="Helical" evidence="6">
    <location>
        <begin position="41"/>
        <end position="59"/>
    </location>
</feature>
<feature type="transmembrane region" description="Helical" evidence="6">
    <location>
        <begin position="124"/>
        <end position="147"/>
    </location>
</feature>
<reference evidence="7 8" key="1">
    <citation type="submission" date="2017-08" db="EMBL/GenBank/DDBJ databases">
        <title>Harnessing the power of phylogenomics to disentangle the directionality and signatures of interkingdom host jumping in the parasitic fungal genus Tolypocladium.</title>
        <authorList>
            <person name="Quandt C.A."/>
            <person name="Patterson W."/>
            <person name="Spatafora J.W."/>
        </authorList>
    </citation>
    <scope>NUCLEOTIDE SEQUENCE [LARGE SCALE GENOMIC DNA]</scope>
    <source>
        <strain evidence="7 8">CBS 113982</strain>
    </source>
</reference>
<evidence type="ECO:0000256" key="1">
    <source>
        <dbReference type="ARBA" id="ARBA00004141"/>
    </source>
</evidence>
<dbReference type="EMBL" id="NRSZ01000182">
    <property type="protein sequence ID" value="PNY28956.1"/>
    <property type="molecule type" value="Genomic_DNA"/>
</dbReference>
<dbReference type="GO" id="GO:0016020">
    <property type="term" value="C:membrane"/>
    <property type="evidence" value="ECO:0007669"/>
    <property type="project" value="UniProtKB-SubCell"/>
</dbReference>